<dbReference type="OrthoDB" id="258554at2759"/>
<proteinExistence type="predicted"/>
<evidence type="ECO:0000313" key="2">
    <source>
        <dbReference type="EMBL" id="KAG5490204.1"/>
    </source>
</evidence>
<name>A0A836KX15_9TRYP</name>
<organism evidence="2 3">
    <name type="scientific">Porcisia hertigi</name>
    <dbReference type="NCBI Taxonomy" id="2761500"/>
    <lineage>
        <taxon>Eukaryota</taxon>
        <taxon>Discoba</taxon>
        <taxon>Euglenozoa</taxon>
        <taxon>Kinetoplastea</taxon>
        <taxon>Metakinetoplastina</taxon>
        <taxon>Trypanosomatida</taxon>
        <taxon>Trypanosomatidae</taxon>
        <taxon>Leishmaniinae</taxon>
        <taxon>Porcisia</taxon>
    </lineage>
</organism>
<evidence type="ECO:0000313" key="3">
    <source>
        <dbReference type="Proteomes" id="UP000674318"/>
    </source>
</evidence>
<gene>
    <name evidence="2" type="ORF">JKF63_00323</name>
</gene>
<sequence length="111" mass="12473">MSKVPQQYYSTCAWVRHYYAQADGFTASTAPSRDKVWPVYTLPIKEPNPSFVLERFPLAANGKHPSTKERESAHSAAQPQCSEVIGDTLENRYNRLLARITNDIANSDATQ</sequence>
<feature type="region of interest" description="Disordered" evidence="1">
    <location>
        <begin position="62"/>
        <end position="82"/>
    </location>
</feature>
<protein>
    <submittedName>
        <fullName evidence="2">Uncharacterized protein</fullName>
    </submittedName>
</protein>
<dbReference type="GeneID" id="94286452"/>
<dbReference type="AlphaFoldDB" id="A0A836KX15"/>
<reference evidence="2 3" key="1">
    <citation type="submission" date="2021-02" db="EMBL/GenBank/DDBJ databases">
        <title>Porcisia hertigi Genome sequencing and assembly.</title>
        <authorList>
            <person name="Almutairi H."/>
            <person name="Gatherer D."/>
        </authorList>
    </citation>
    <scope>NUCLEOTIDE SEQUENCE [LARGE SCALE GENOMIC DNA]</scope>
    <source>
        <strain evidence="2 3">C119</strain>
    </source>
</reference>
<dbReference type="KEGG" id="phet:94286452"/>
<keyword evidence="3" id="KW-1185">Reference proteome</keyword>
<dbReference type="RefSeq" id="XP_067752532.1">
    <property type="nucleotide sequence ID" value="XM_067896375.1"/>
</dbReference>
<accession>A0A836KX15</accession>
<evidence type="ECO:0000256" key="1">
    <source>
        <dbReference type="SAM" id="MobiDB-lite"/>
    </source>
</evidence>
<dbReference type="Proteomes" id="UP000674318">
    <property type="component" value="Unassembled WGS sequence"/>
</dbReference>
<dbReference type="EMBL" id="JAFJZO010000036">
    <property type="protein sequence ID" value="KAG5490204.1"/>
    <property type="molecule type" value="Genomic_DNA"/>
</dbReference>
<comment type="caution">
    <text evidence="2">The sequence shown here is derived from an EMBL/GenBank/DDBJ whole genome shotgun (WGS) entry which is preliminary data.</text>
</comment>